<comment type="caution">
    <text evidence="2">The sequence shown here is derived from an EMBL/GenBank/DDBJ whole genome shotgun (WGS) entry which is preliminary data.</text>
</comment>
<protein>
    <submittedName>
        <fullName evidence="2">Uncharacterized protein</fullName>
    </submittedName>
</protein>
<feature type="transmembrane region" description="Helical" evidence="1">
    <location>
        <begin position="7"/>
        <end position="32"/>
    </location>
</feature>
<feature type="transmembrane region" description="Helical" evidence="1">
    <location>
        <begin position="115"/>
        <end position="132"/>
    </location>
</feature>
<gene>
    <name evidence="2" type="ORF">N4S67_15385</name>
</gene>
<evidence type="ECO:0000256" key="1">
    <source>
        <dbReference type="SAM" id="Phobius"/>
    </source>
</evidence>
<keyword evidence="1" id="KW-0472">Membrane</keyword>
<accession>A0ABT2MC19</accession>
<feature type="transmembrane region" description="Helical" evidence="1">
    <location>
        <begin position="38"/>
        <end position="56"/>
    </location>
</feature>
<name>A0ABT2MC19_9MYCO</name>
<dbReference type="RefSeq" id="WP_260993819.1">
    <property type="nucleotide sequence ID" value="NZ_JAODWD010000003.1"/>
</dbReference>
<reference evidence="3" key="1">
    <citation type="submission" date="2023-07" db="EMBL/GenBank/DDBJ databases">
        <authorList>
            <person name="Deng Y."/>
            <person name="Zhang Y.-Q."/>
        </authorList>
    </citation>
    <scope>NUCLEOTIDE SEQUENCE [LARGE SCALE GENOMIC DNA]</scope>
    <source>
        <strain evidence="3">CPCC 205710</strain>
    </source>
</reference>
<keyword evidence="3" id="KW-1185">Reference proteome</keyword>
<feature type="transmembrane region" description="Helical" evidence="1">
    <location>
        <begin position="138"/>
        <end position="159"/>
    </location>
</feature>
<evidence type="ECO:0000313" key="3">
    <source>
        <dbReference type="Proteomes" id="UP001206639"/>
    </source>
</evidence>
<dbReference type="EMBL" id="JAODWD010000003">
    <property type="protein sequence ID" value="MCT7659802.1"/>
    <property type="molecule type" value="Genomic_DNA"/>
</dbReference>
<proteinExistence type="predicted"/>
<keyword evidence="1" id="KW-1133">Transmembrane helix</keyword>
<dbReference type="Proteomes" id="UP001206639">
    <property type="component" value="Unassembled WGS sequence"/>
</dbReference>
<evidence type="ECO:0000313" key="2">
    <source>
        <dbReference type="EMBL" id="MCT7659802.1"/>
    </source>
</evidence>
<keyword evidence="1" id="KW-0812">Transmembrane</keyword>
<organism evidence="2 3">
    <name type="scientific">Mycobacterium deserti</name>
    <dbReference type="NCBI Taxonomy" id="2978347"/>
    <lineage>
        <taxon>Bacteria</taxon>
        <taxon>Bacillati</taxon>
        <taxon>Actinomycetota</taxon>
        <taxon>Actinomycetes</taxon>
        <taxon>Mycobacteriales</taxon>
        <taxon>Mycobacteriaceae</taxon>
        <taxon>Mycobacterium</taxon>
    </lineage>
</organism>
<sequence>MVTVPAVVWRGGAVCRALTIGAVVGMCTGGLAWLDSGALLTGVIVFGIVGTFYGVWMHRRMTRFWPGARRLTGDERVVVAHTARRGERVPDERLAQAVTDYGRGLHAAAETARPFRWVVPFVLVVAVATAVWDAAIGSWGNAVVSAIYLVALLVEVLWWPKRQQLILDNADRASMSAEPDEHV</sequence>